<dbReference type="PROSITE" id="PS00018">
    <property type="entry name" value="EF_HAND_1"/>
    <property type="match status" value="1"/>
</dbReference>
<name>A0A7R8V283_HERIL</name>
<dbReference type="Proteomes" id="UP000594454">
    <property type="component" value="Chromosome 5"/>
</dbReference>
<gene>
    <name evidence="2" type="ORF">HERILL_LOCUS13326</name>
</gene>
<evidence type="ECO:0000313" key="2">
    <source>
        <dbReference type="EMBL" id="CAD7090870.1"/>
    </source>
</evidence>
<organism evidence="2 3">
    <name type="scientific">Hermetia illucens</name>
    <name type="common">Black soldier fly</name>
    <dbReference type="NCBI Taxonomy" id="343691"/>
    <lineage>
        <taxon>Eukaryota</taxon>
        <taxon>Metazoa</taxon>
        <taxon>Ecdysozoa</taxon>
        <taxon>Arthropoda</taxon>
        <taxon>Hexapoda</taxon>
        <taxon>Insecta</taxon>
        <taxon>Pterygota</taxon>
        <taxon>Neoptera</taxon>
        <taxon>Endopterygota</taxon>
        <taxon>Diptera</taxon>
        <taxon>Brachycera</taxon>
        <taxon>Stratiomyomorpha</taxon>
        <taxon>Stratiomyidae</taxon>
        <taxon>Hermetiinae</taxon>
        <taxon>Hermetia</taxon>
    </lineage>
</organism>
<dbReference type="AlphaFoldDB" id="A0A7R8V283"/>
<protein>
    <submittedName>
        <fullName evidence="2">Uncharacterized protein</fullName>
    </submittedName>
</protein>
<dbReference type="InterPro" id="IPR018247">
    <property type="entry name" value="EF_Hand_1_Ca_BS"/>
</dbReference>
<dbReference type="FunCoup" id="A0A7R8V283">
    <property type="interactions" value="4"/>
</dbReference>
<evidence type="ECO:0000256" key="1">
    <source>
        <dbReference type="SAM" id="MobiDB-lite"/>
    </source>
</evidence>
<accession>A0A7R8V283</accession>
<proteinExistence type="predicted"/>
<feature type="region of interest" description="Disordered" evidence="1">
    <location>
        <begin position="367"/>
        <end position="391"/>
    </location>
</feature>
<dbReference type="OrthoDB" id="6348293at2759"/>
<feature type="compositionally biased region" description="Low complexity" evidence="1">
    <location>
        <begin position="197"/>
        <end position="241"/>
    </location>
</feature>
<reference evidence="2 3" key="1">
    <citation type="submission" date="2020-11" db="EMBL/GenBank/DDBJ databases">
        <authorList>
            <person name="Wallbank WR R."/>
            <person name="Pardo Diaz C."/>
            <person name="Kozak K."/>
            <person name="Martin S."/>
            <person name="Jiggins C."/>
            <person name="Moest M."/>
            <person name="Warren A I."/>
            <person name="Generalovic N T."/>
            <person name="Byers J.R.P. K."/>
            <person name="Montejo-Kovacevich G."/>
            <person name="Yen C E."/>
        </authorList>
    </citation>
    <scope>NUCLEOTIDE SEQUENCE [LARGE SCALE GENOMIC DNA]</scope>
</reference>
<feature type="compositionally biased region" description="Low complexity" evidence="1">
    <location>
        <begin position="367"/>
        <end position="384"/>
    </location>
</feature>
<sequence length="535" mass="59290">MVKINKETFTFFREGGLELRRKGLPISKCAYRRKMSLRSFYVVLCLVCWLHGISGASTPLNIRKLYESNEIRTKKDDTTFPQADEDVLELEQLKLKNLENKATTTPNSNLDIDGDILTAPTVLQKQQASNKNPIVLGQPEEEEQMVVQYRPHHPIVHNAEVPRQEETATNTEKSPAKPFYGAARLTYGQNPHIEAKTTQTSTSPSTTSVSEGDHSTLNAVPSSSSPSTSSTAISSTSMNASPTNPIITESENDSSEEESVSAELEATKNGERRSLNLKSPKTAESVLRHPDGQYSSFDMAQYVFWTGDEAGVAKAVEEFIQEGLMSRENAIKFLRDIRLGIEYLQDSYANRVFPNHLKIGSLHPKTVHAPVPASPPTTTTTSPAESRPMLSPTIRKALEGIPSLLRLQEMNNDRNKENSLDYDEMSGRLRLADFLYAEYSLEEVIYQLAKVMFSESLANGSEQAQNALQRLTAFLEAEGDHGRISPALQKKILDVILNALSDVLAEHPELIAAARTGLGSSFHKLPKHIVEPIKN</sequence>
<dbReference type="EMBL" id="LR899013">
    <property type="protein sequence ID" value="CAD7090870.1"/>
    <property type="molecule type" value="Genomic_DNA"/>
</dbReference>
<feature type="region of interest" description="Disordered" evidence="1">
    <location>
        <begin position="195"/>
        <end position="259"/>
    </location>
</feature>
<feature type="region of interest" description="Disordered" evidence="1">
    <location>
        <begin position="155"/>
        <end position="178"/>
    </location>
</feature>
<dbReference type="InParanoid" id="A0A7R8V283"/>
<evidence type="ECO:0000313" key="3">
    <source>
        <dbReference type="Proteomes" id="UP000594454"/>
    </source>
</evidence>
<feature type="compositionally biased region" description="Acidic residues" evidence="1">
    <location>
        <begin position="250"/>
        <end position="259"/>
    </location>
</feature>
<keyword evidence="3" id="KW-1185">Reference proteome</keyword>